<dbReference type="PANTHER" id="PTHR21666:SF270">
    <property type="entry name" value="MUREIN HYDROLASE ACTIVATOR ENVC"/>
    <property type="match status" value="1"/>
</dbReference>
<dbReference type="InterPro" id="IPR016047">
    <property type="entry name" value="M23ase_b-sheet_dom"/>
</dbReference>
<dbReference type="EMBL" id="JACGWZ010000001">
    <property type="protein sequence ID" value="MBA8822724.1"/>
    <property type="molecule type" value="Genomic_DNA"/>
</dbReference>
<keyword evidence="3" id="KW-0378">Hydrolase</keyword>
<dbReference type="Gene3D" id="2.70.70.10">
    <property type="entry name" value="Glucose Permease (Domain IIA)"/>
    <property type="match status" value="1"/>
</dbReference>
<dbReference type="AlphaFoldDB" id="A0A839DMJ1"/>
<gene>
    <name evidence="3" type="ORF">FHX42_000053</name>
</gene>
<feature type="region of interest" description="Disordered" evidence="1">
    <location>
        <begin position="43"/>
        <end position="113"/>
    </location>
</feature>
<name>A0A839DMJ1_9PSEU</name>
<feature type="compositionally biased region" description="Acidic residues" evidence="1">
    <location>
        <begin position="1"/>
        <end position="10"/>
    </location>
</feature>
<dbReference type="CDD" id="cd12797">
    <property type="entry name" value="M23_peptidase"/>
    <property type="match status" value="1"/>
</dbReference>
<dbReference type="Proteomes" id="UP000569329">
    <property type="component" value="Unassembled WGS sequence"/>
</dbReference>
<dbReference type="SUPFAM" id="SSF51261">
    <property type="entry name" value="Duplicated hybrid motif"/>
    <property type="match status" value="1"/>
</dbReference>
<dbReference type="Pfam" id="PF01551">
    <property type="entry name" value="Peptidase_M23"/>
    <property type="match status" value="1"/>
</dbReference>
<evidence type="ECO:0000256" key="1">
    <source>
        <dbReference type="SAM" id="MobiDB-lite"/>
    </source>
</evidence>
<protein>
    <submittedName>
        <fullName evidence="3">Murein DD-endopeptidase MepM/ murein hydrolase activator NlpD</fullName>
    </submittedName>
</protein>
<evidence type="ECO:0000259" key="2">
    <source>
        <dbReference type="Pfam" id="PF01551"/>
    </source>
</evidence>
<feature type="compositionally biased region" description="Low complexity" evidence="1">
    <location>
        <begin position="63"/>
        <end position="92"/>
    </location>
</feature>
<keyword evidence="4" id="KW-1185">Reference proteome</keyword>
<dbReference type="RefSeq" id="WP_328795810.1">
    <property type="nucleotide sequence ID" value="NZ_JACGWZ010000001.1"/>
</dbReference>
<feature type="region of interest" description="Disordered" evidence="1">
    <location>
        <begin position="1"/>
        <end position="24"/>
    </location>
</feature>
<comment type="caution">
    <text evidence="3">The sequence shown here is derived from an EMBL/GenBank/DDBJ whole genome shotgun (WGS) entry which is preliminary data.</text>
</comment>
<accession>A0A839DMJ1</accession>
<feature type="compositionally biased region" description="Low complexity" evidence="1">
    <location>
        <begin position="11"/>
        <end position="24"/>
    </location>
</feature>
<reference evidence="3 4" key="1">
    <citation type="submission" date="2020-07" db="EMBL/GenBank/DDBJ databases">
        <title>Sequencing the genomes of 1000 actinobacteria strains.</title>
        <authorList>
            <person name="Klenk H.-P."/>
        </authorList>
    </citation>
    <scope>NUCLEOTIDE SEQUENCE [LARGE SCALE GENOMIC DNA]</scope>
    <source>
        <strain evidence="3 4">DSM 45975</strain>
    </source>
</reference>
<dbReference type="InterPro" id="IPR011055">
    <property type="entry name" value="Dup_hybrid_motif"/>
</dbReference>
<proteinExistence type="predicted"/>
<dbReference type="InterPro" id="IPR050570">
    <property type="entry name" value="Cell_wall_metabolism_enzyme"/>
</dbReference>
<dbReference type="PANTHER" id="PTHR21666">
    <property type="entry name" value="PEPTIDASE-RELATED"/>
    <property type="match status" value="1"/>
</dbReference>
<evidence type="ECO:0000313" key="4">
    <source>
        <dbReference type="Proteomes" id="UP000569329"/>
    </source>
</evidence>
<evidence type="ECO:0000313" key="3">
    <source>
        <dbReference type="EMBL" id="MBA8822724.1"/>
    </source>
</evidence>
<dbReference type="GO" id="GO:0004222">
    <property type="term" value="F:metalloendopeptidase activity"/>
    <property type="evidence" value="ECO:0007669"/>
    <property type="project" value="TreeGrafter"/>
</dbReference>
<feature type="domain" description="M23ase beta-sheet core" evidence="2">
    <location>
        <begin position="167"/>
        <end position="262"/>
    </location>
</feature>
<sequence length="277" mass="28411">MLEDAQEDDSGNGSRRPSSPSSAVRGRIVVAAVAAGAFAAAGQSVIADEEQNDGGPREYTPLASGQDAAASFGSAASNSGSGTATDSGTTRTGKGGAPPAPEVLPVANTSDTDSEMAKLAKSQRIAQQRAEAAAARRAAIREAQKPDYVVPATGRFTSGYGGRWGSTHYGIDIANDKGTPINSVAKGEVIEAGSASGFGMWVRVEHEDGTITVYGHVNSITVEEGEQVDAGDQIATMGNRGFSTGTHLHFEVWNPSGKKINPLPWLNENGVEVPGAG</sequence>
<organism evidence="3 4">
    <name type="scientific">Halosaccharopolyspora lacisalsi</name>
    <dbReference type="NCBI Taxonomy" id="1000566"/>
    <lineage>
        <taxon>Bacteria</taxon>
        <taxon>Bacillati</taxon>
        <taxon>Actinomycetota</taxon>
        <taxon>Actinomycetes</taxon>
        <taxon>Pseudonocardiales</taxon>
        <taxon>Pseudonocardiaceae</taxon>
        <taxon>Halosaccharopolyspora</taxon>
    </lineage>
</organism>